<accession>A0ABQ9GBC9</accession>
<dbReference type="EMBL" id="JARBHB010000013">
    <property type="protein sequence ID" value="KAJ8869477.1"/>
    <property type="molecule type" value="Genomic_DNA"/>
</dbReference>
<dbReference type="InterPro" id="IPR029526">
    <property type="entry name" value="PGBD"/>
</dbReference>
<gene>
    <name evidence="3" type="ORF">PR048_028468</name>
</gene>
<sequence>MARRTLTLEQPLQYFQELSEIESEGRELLDTDDDYVPQNSDSTGSEDIDEPGDIISKETSVVAANVPGDVPGKPEHVEQDKFAVLSDIWNQFISNCISSYKPRAHVTVDEQHFPTKAKCRFTQCMSSKPDKFGIKFWLAVDLGKDEKRPSDHSLSENVVLRLVDPYLVTDRNITME</sequence>
<keyword evidence="4" id="KW-1185">Reference proteome</keyword>
<name>A0ABQ9GBC9_9NEOP</name>
<evidence type="ECO:0000313" key="4">
    <source>
        <dbReference type="Proteomes" id="UP001159363"/>
    </source>
</evidence>
<dbReference type="PANTHER" id="PTHR46599:SF6">
    <property type="entry name" value="DUAL SPECIFICITY PHOSPHATASE 26"/>
    <property type="match status" value="1"/>
</dbReference>
<reference evidence="3 4" key="1">
    <citation type="submission" date="2023-02" db="EMBL/GenBank/DDBJ databases">
        <title>LHISI_Scaffold_Assembly.</title>
        <authorList>
            <person name="Stuart O.P."/>
            <person name="Cleave R."/>
            <person name="Magrath M.J.L."/>
            <person name="Mikheyev A.S."/>
        </authorList>
    </citation>
    <scope>NUCLEOTIDE SEQUENCE [LARGE SCALE GENOMIC DNA]</scope>
    <source>
        <strain evidence="3">Daus_M_001</strain>
        <tissue evidence="3">Leg muscle</tissue>
    </source>
</reference>
<dbReference type="Proteomes" id="UP001159363">
    <property type="component" value="Chromosome 12"/>
</dbReference>
<organism evidence="3 4">
    <name type="scientific">Dryococelus australis</name>
    <dbReference type="NCBI Taxonomy" id="614101"/>
    <lineage>
        <taxon>Eukaryota</taxon>
        <taxon>Metazoa</taxon>
        <taxon>Ecdysozoa</taxon>
        <taxon>Arthropoda</taxon>
        <taxon>Hexapoda</taxon>
        <taxon>Insecta</taxon>
        <taxon>Pterygota</taxon>
        <taxon>Neoptera</taxon>
        <taxon>Polyneoptera</taxon>
        <taxon>Phasmatodea</taxon>
        <taxon>Verophasmatodea</taxon>
        <taxon>Anareolatae</taxon>
        <taxon>Phasmatidae</taxon>
        <taxon>Eurycanthinae</taxon>
        <taxon>Dryococelus</taxon>
    </lineage>
</organism>
<dbReference type="PANTHER" id="PTHR46599">
    <property type="entry name" value="PIGGYBAC TRANSPOSABLE ELEMENT-DERIVED PROTEIN 4"/>
    <property type="match status" value="1"/>
</dbReference>
<proteinExistence type="predicted"/>
<dbReference type="Pfam" id="PF13843">
    <property type="entry name" value="DDE_Tnp_1_7"/>
    <property type="match status" value="1"/>
</dbReference>
<protein>
    <recommendedName>
        <fullName evidence="2">PiggyBac transposable element-derived protein domain-containing protein</fullName>
    </recommendedName>
</protein>
<evidence type="ECO:0000259" key="2">
    <source>
        <dbReference type="Pfam" id="PF13843"/>
    </source>
</evidence>
<feature type="domain" description="PiggyBac transposable element-derived protein" evidence="2">
    <location>
        <begin position="75"/>
        <end position="175"/>
    </location>
</feature>
<evidence type="ECO:0000313" key="3">
    <source>
        <dbReference type="EMBL" id="KAJ8869477.1"/>
    </source>
</evidence>
<comment type="caution">
    <text evidence="3">The sequence shown here is derived from an EMBL/GenBank/DDBJ whole genome shotgun (WGS) entry which is preliminary data.</text>
</comment>
<feature type="region of interest" description="Disordered" evidence="1">
    <location>
        <begin position="23"/>
        <end position="52"/>
    </location>
</feature>
<evidence type="ECO:0000256" key="1">
    <source>
        <dbReference type="SAM" id="MobiDB-lite"/>
    </source>
</evidence>